<evidence type="ECO:0000313" key="2">
    <source>
        <dbReference type="EMBL" id="QDO96652.1"/>
    </source>
</evidence>
<dbReference type="AlphaFoldDB" id="A0A516GYS6"/>
<dbReference type="Proteomes" id="UP000317496">
    <property type="component" value="Chromosome"/>
</dbReference>
<dbReference type="EMBL" id="CP041636">
    <property type="protein sequence ID" value="QDO96652.1"/>
    <property type="molecule type" value="Genomic_DNA"/>
</dbReference>
<evidence type="ECO:0000256" key="1">
    <source>
        <dbReference type="SAM" id="MobiDB-lite"/>
    </source>
</evidence>
<dbReference type="CDD" id="cd00093">
    <property type="entry name" value="HTH_XRE"/>
    <property type="match status" value="1"/>
</dbReference>
<feature type="region of interest" description="Disordered" evidence="1">
    <location>
        <begin position="181"/>
        <end position="200"/>
    </location>
</feature>
<accession>A0A516GYS6</accession>
<evidence type="ECO:0000313" key="3">
    <source>
        <dbReference type="Proteomes" id="UP000317496"/>
    </source>
</evidence>
<dbReference type="InterPro" id="IPR010982">
    <property type="entry name" value="Lambda_DNA-bd_dom_sf"/>
</dbReference>
<dbReference type="OrthoDB" id="7360696at2"/>
<dbReference type="KEGG" id="fer:FNB15_04880"/>
<protein>
    <submittedName>
        <fullName evidence="2">Uncharacterized protein</fullName>
    </submittedName>
</protein>
<sequence>MRLLAQVEKQGLDIAEAYRSGDGVSAEAKDFRRFVEKVDHFNVFIDLVEERLPGFEEEKRAALTRHLVDIRWRIIIVEVDTTQIFLVRIGETHKPWPLGSREFLQRRLGRLGEISEYYDRFGEQYQLTPLSEVMLRAVEELLKQQIERAPALTDFSDLSASYAVPAGDFVKPEKMVLRLDPGSGRRAAERRPPLRSEPPPTFRIKEMDGRFYAERDGLVAVSEICRNASLTLDQLATRMGVSRPSLVLMLNGSDPMSRPFMEQLQSFLGKNGPPQL</sequence>
<proteinExistence type="predicted"/>
<keyword evidence="3" id="KW-1185">Reference proteome</keyword>
<dbReference type="RefSeq" id="WP_144067633.1">
    <property type="nucleotide sequence ID" value="NZ_CP041636.1"/>
</dbReference>
<name>A0A516GYS6_9PROT</name>
<dbReference type="InterPro" id="IPR001387">
    <property type="entry name" value="Cro/C1-type_HTH"/>
</dbReference>
<dbReference type="SUPFAM" id="SSF47413">
    <property type="entry name" value="lambda repressor-like DNA-binding domains"/>
    <property type="match status" value="1"/>
</dbReference>
<reference evidence="2 3" key="1">
    <citation type="submission" date="2019-07" db="EMBL/GenBank/DDBJ databases">
        <title>Genome sequencing for Ferrovibrio sp. K5.</title>
        <authorList>
            <person name="Park S.-J."/>
        </authorList>
    </citation>
    <scope>NUCLEOTIDE SEQUENCE [LARGE SCALE GENOMIC DNA]</scope>
    <source>
        <strain evidence="2 3">K5</strain>
    </source>
</reference>
<organism evidence="2 3">
    <name type="scientific">Ferrovibrio terrae</name>
    <dbReference type="NCBI Taxonomy" id="2594003"/>
    <lineage>
        <taxon>Bacteria</taxon>
        <taxon>Pseudomonadati</taxon>
        <taxon>Pseudomonadota</taxon>
        <taxon>Alphaproteobacteria</taxon>
        <taxon>Rhodospirillales</taxon>
        <taxon>Rhodospirillaceae</taxon>
        <taxon>Ferrovibrio</taxon>
    </lineage>
</organism>
<dbReference type="GO" id="GO:0003677">
    <property type="term" value="F:DNA binding"/>
    <property type="evidence" value="ECO:0007669"/>
    <property type="project" value="InterPro"/>
</dbReference>
<gene>
    <name evidence="2" type="ORF">FNB15_04880</name>
</gene>